<dbReference type="Proteomes" id="UP000002522">
    <property type="component" value="Chromosome"/>
</dbReference>
<evidence type="ECO:0000313" key="4">
    <source>
        <dbReference type="Proteomes" id="UP000002522"/>
    </source>
</evidence>
<sequence>MKKFNYAILRTPSQSAQKYIVDTEFDFKEFVKEHETLTHFLKNIPIRVHNLPSLKDDIIGSKINPLCIATERCVILGNFDENIVNNQKLALTAHLSRFYPLDKIFFIDYPGILSSRDILEVDKTFFVSLSNWTNQEGVNQFIEFVRPLGYEVITITNSQDSLQNYLNYVSGNNLLVKDGYEIPQEFDVFNKVVVPVEESSAIGALWVNETIILPNECVGIKEYLIELNRYRVLSIATPTFNQIQAMLKEYVILF</sequence>
<dbReference type="EMBL" id="BA000026">
    <property type="protein sequence ID" value="BAC43942.1"/>
    <property type="molecule type" value="Genomic_DNA"/>
</dbReference>
<dbReference type="GO" id="GO:0000052">
    <property type="term" value="P:citrulline metabolic process"/>
    <property type="evidence" value="ECO:0007669"/>
    <property type="project" value="TreeGrafter"/>
</dbReference>
<dbReference type="InParanoid" id="Q8EWQ2"/>
<dbReference type="InterPro" id="IPR033199">
    <property type="entry name" value="DDAH-like"/>
</dbReference>
<dbReference type="GO" id="GO:0016403">
    <property type="term" value="F:dimethylargininase activity"/>
    <property type="evidence" value="ECO:0007669"/>
    <property type="project" value="TreeGrafter"/>
</dbReference>
<evidence type="ECO:0008006" key="5">
    <source>
        <dbReference type="Google" id="ProtNLM"/>
    </source>
</evidence>
<dbReference type="STRING" id="272633.gene:10731250"/>
<keyword evidence="2" id="KW-0378">Hydrolase</keyword>
<proteinExistence type="inferred from homology"/>
<evidence type="ECO:0000256" key="2">
    <source>
        <dbReference type="ARBA" id="ARBA00022801"/>
    </source>
</evidence>
<gene>
    <name evidence="3" type="ordered locus">MYPE1510</name>
</gene>
<evidence type="ECO:0000256" key="1">
    <source>
        <dbReference type="ARBA" id="ARBA00008532"/>
    </source>
</evidence>
<organism evidence="3 4">
    <name type="scientific">Malacoplasma penetrans (strain HF-2)</name>
    <name type="common">Mycoplasma penetrans</name>
    <dbReference type="NCBI Taxonomy" id="272633"/>
    <lineage>
        <taxon>Bacteria</taxon>
        <taxon>Bacillati</taxon>
        <taxon>Mycoplasmatota</taxon>
        <taxon>Mycoplasmoidales</taxon>
        <taxon>Mycoplasmoidaceae</taxon>
        <taxon>Malacoplasma</taxon>
    </lineage>
</organism>
<evidence type="ECO:0000313" key="3">
    <source>
        <dbReference type="EMBL" id="BAC43942.1"/>
    </source>
</evidence>
<dbReference type="HOGENOM" id="CLU_1093373_0_0_14"/>
<dbReference type="KEGG" id="mpe:MYPE1510"/>
<dbReference type="PANTHER" id="PTHR12737">
    <property type="entry name" value="DIMETHYLARGININE DIMETHYLAMINOHYDROLASE"/>
    <property type="match status" value="1"/>
</dbReference>
<accession>Q8EWQ2</accession>
<protein>
    <recommendedName>
        <fullName evidence="5">Dimethylargininase</fullName>
    </recommendedName>
</protein>
<name>Q8EWQ2_MALP2</name>
<dbReference type="GO" id="GO:0006525">
    <property type="term" value="P:arginine metabolic process"/>
    <property type="evidence" value="ECO:0007669"/>
    <property type="project" value="TreeGrafter"/>
</dbReference>
<dbReference type="PANTHER" id="PTHR12737:SF9">
    <property type="entry name" value="DIMETHYLARGININASE"/>
    <property type="match status" value="1"/>
</dbReference>
<comment type="similarity">
    <text evidence="1">Belongs to the DDAH family.</text>
</comment>
<reference evidence="3 4" key="1">
    <citation type="journal article" date="2002" name="Nucleic Acids Res.">
        <title>The complete genomic sequence of Mycoplasma penetrans, an intracellular bacterial pathogen in humans.</title>
        <authorList>
            <person name="Sasaki Y."/>
            <person name="Ishikawa J."/>
            <person name="Yamashita A."/>
            <person name="Oshima K."/>
            <person name="Kenri T."/>
            <person name="Furuya K."/>
            <person name="Yoshino C."/>
            <person name="Horino A."/>
            <person name="Shiba T."/>
            <person name="Sasaki T."/>
            <person name="Hattori M."/>
        </authorList>
    </citation>
    <scope>NUCLEOTIDE SEQUENCE [LARGE SCALE GENOMIC DNA]</scope>
    <source>
        <strain evidence="3 4">HF-2</strain>
    </source>
</reference>
<dbReference type="eggNOG" id="COG1834">
    <property type="taxonomic scope" value="Bacteria"/>
</dbReference>
<dbReference type="Gene3D" id="3.75.10.10">
    <property type="entry name" value="L-arginine/glycine Amidinotransferase, Chain A"/>
    <property type="match status" value="1"/>
</dbReference>
<dbReference type="SUPFAM" id="SSF55909">
    <property type="entry name" value="Pentein"/>
    <property type="match status" value="1"/>
</dbReference>
<keyword evidence="4" id="KW-1185">Reference proteome</keyword>
<dbReference type="GO" id="GO:0016597">
    <property type="term" value="F:amino acid binding"/>
    <property type="evidence" value="ECO:0007669"/>
    <property type="project" value="TreeGrafter"/>
</dbReference>
<dbReference type="GO" id="GO:0045429">
    <property type="term" value="P:positive regulation of nitric oxide biosynthetic process"/>
    <property type="evidence" value="ECO:0007669"/>
    <property type="project" value="TreeGrafter"/>
</dbReference>
<dbReference type="AlphaFoldDB" id="Q8EWQ2"/>
<dbReference type="RefSeq" id="WP_011076978.1">
    <property type="nucleotide sequence ID" value="NC_004432.1"/>
</dbReference>